<dbReference type="InterPro" id="IPR000326">
    <property type="entry name" value="PAP2/HPO"/>
</dbReference>
<dbReference type="AlphaFoldDB" id="A0A9N8HTB6"/>
<reference evidence="3" key="1">
    <citation type="submission" date="2020-06" db="EMBL/GenBank/DDBJ databases">
        <authorList>
            <consortium name="Plant Systems Biology data submission"/>
        </authorList>
    </citation>
    <scope>NUCLEOTIDE SEQUENCE</scope>
    <source>
        <strain evidence="3">D6</strain>
    </source>
</reference>
<evidence type="ECO:0000256" key="1">
    <source>
        <dbReference type="SAM" id="Phobius"/>
    </source>
</evidence>
<evidence type="ECO:0000313" key="4">
    <source>
        <dbReference type="Proteomes" id="UP001153069"/>
    </source>
</evidence>
<feature type="transmembrane region" description="Helical" evidence="1">
    <location>
        <begin position="55"/>
        <end position="76"/>
    </location>
</feature>
<dbReference type="OrthoDB" id="10572013at2759"/>
<accession>A0A9N8HTB6</accession>
<dbReference type="SUPFAM" id="SSF48317">
    <property type="entry name" value="Acid phosphatase/Vanadium-dependent haloperoxidase"/>
    <property type="match status" value="1"/>
</dbReference>
<dbReference type="InterPro" id="IPR036938">
    <property type="entry name" value="PAP2/HPO_sf"/>
</dbReference>
<protein>
    <recommendedName>
        <fullName evidence="2">Phosphatidic acid phosphatase type 2/haloperoxidase domain-containing protein</fullName>
    </recommendedName>
</protein>
<keyword evidence="1" id="KW-0472">Membrane</keyword>
<dbReference type="Pfam" id="PF01569">
    <property type="entry name" value="PAP2"/>
    <property type="match status" value="1"/>
</dbReference>
<evidence type="ECO:0000259" key="2">
    <source>
        <dbReference type="Pfam" id="PF01569"/>
    </source>
</evidence>
<proteinExistence type="predicted"/>
<gene>
    <name evidence="3" type="ORF">SEMRO_1558_G282350.1</name>
</gene>
<evidence type="ECO:0000313" key="3">
    <source>
        <dbReference type="EMBL" id="CAB9524607.1"/>
    </source>
</evidence>
<organism evidence="3 4">
    <name type="scientific">Seminavis robusta</name>
    <dbReference type="NCBI Taxonomy" id="568900"/>
    <lineage>
        <taxon>Eukaryota</taxon>
        <taxon>Sar</taxon>
        <taxon>Stramenopiles</taxon>
        <taxon>Ochrophyta</taxon>
        <taxon>Bacillariophyta</taxon>
        <taxon>Bacillariophyceae</taxon>
        <taxon>Bacillariophycidae</taxon>
        <taxon>Naviculales</taxon>
        <taxon>Naviculaceae</taxon>
        <taxon>Seminavis</taxon>
    </lineage>
</organism>
<dbReference type="CDD" id="cd01610">
    <property type="entry name" value="PAP2_like"/>
    <property type="match status" value="1"/>
</dbReference>
<dbReference type="Proteomes" id="UP001153069">
    <property type="component" value="Unassembled WGS sequence"/>
</dbReference>
<sequence>MTTAKDSIKTAIAYDPTGIHQSELVYRTPLSSLLGLHAFNKLVHSIPSLPHALEFLVFLFGYAFNPVSIPLWMIAVSLTGVVVTDMPPPDTLRYDYFVFAPIYYLATVLVTLIGTEVAKASFRATRPEAVLSAEFRASKLRRYGTLVASLKSKHSFPSGDSAQAANAVLFWFHFIAPLLLPEHQQHMTIINIFAFGIFYPGVAFARIFYHCHWIEDCLGGALLAATLHKTVMPYVYEFVLRQVPYVYELLFQSV</sequence>
<keyword evidence="1" id="KW-1133">Transmembrane helix</keyword>
<dbReference type="EMBL" id="CAICTM010001556">
    <property type="protein sequence ID" value="CAB9524607.1"/>
    <property type="molecule type" value="Genomic_DNA"/>
</dbReference>
<feature type="domain" description="Phosphatidic acid phosphatase type 2/haloperoxidase" evidence="2">
    <location>
        <begin position="102"/>
        <end position="236"/>
    </location>
</feature>
<keyword evidence="1" id="KW-0812">Transmembrane</keyword>
<dbReference type="Gene3D" id="1.20.144.10">
    <property type="entry name" value="Phosphatidic acid phosphatase type 2/haloperoxidase"/>
    <property type="match status" value="1"/>
</dbReference>
<feature type="transmembrane region" description="Helical" evidence="1">
    <location>
        <begin position="96"/>
        <end position="118"/>
    </location>
</feature>
<name>A0A9N8HTB6_9STRA</name>
<feature type="transmembrane region" description="Helical" evidence="1">
    <location>
        <begin position="186"/>
        <end position="209"/>
    </location>
</feature>
<comment type="caution">
    <text evidence="3">The sequence shown here is derived from an EMBL/GenBank/DDBJ whole genome shotgun (WGS) entry which is preliminary data.</text>
</comment>
<keyword evidence="4" id="KW-1185">Reference proteome</keyword>